<dbReference type="Pfam" id="PF02604">
    <property type="entry name" value="PhdYeFM_antitox"/>
    <property type="match status" value="1"/>
</dbReference>
<protein>
    <recommendedName>
        <fullName evidence="2">Antitoxin</fullName>
    </recommendedName>
</protein>
<comment type="similarity">
    <text evidence="1 2">Belongs to the phD/YefM antitoxin family.</text>
</comment>
<organism evidence="3 4">
    <name type="scientific">Kineococcus halophytocola</name>
    <dbReference type="NCBI Taxonomy" id="3234027"/>
    <lineage>
        <taxon>Bacteria</taxon>
        <taxon>Bacillati</taxon>
        <taxon>Actinomycetota</taxon>
        <taxon>Actinomycetes</taxon>
        <taxon>Kineosporiales</taxon>
        <taxon>Kineosporiaceae</taxon>
        <taxon>Kineococcus</taxon>
    </lineage>
</organism>
<dbReference type="InterPro" id="IPR036165">
    <property type="entry name" value="YefM-like_sf"/>
</dbReference>
<evidence type="ECO:0000313" key="3">
    <source>
        <dbReference type="EMBL" id="MEZ0165459.1"/>
    </source>
</evidence>
<evidence type="ECO:0000256" key="2">
    <source>
        <dbReference type="RuleBase" id="RU362080"/>
    </source>
</evidence>
<dbReference type="InterPro" id="IPR006442">
    <property type="entry name" value="Antitoxin_Phd/YefM"/>
</dbReference>
<comment type="caution">
    <text evidence="3">The sequence shown here is derived from an EMBL/GenBank/DDBJ whole genome shotgun (WGS) entry which is preliminary data.</text>
</comment>
<dbReference type="Proteomes" id="UP001565927">
    <property type="component" value="Unassembled WGS sequence"/>
</dbReference>
<gene>
    <name evidence="3" type="ORF">AB2L27_11885</name>
</gene>
<dbReference type="NCBIfam" id="TIGR01552">
    <property type="entry name" value="phd_fam"/>
    <property type="match status" value="1"/>
</dbReference>
<dbReference type="EMBL" id="JBGFTU010000012">
    <property type="protein sequence ID" value="MEZ0165459.1"/>
    <property type="molecule type" value="Genomic_DNA"/>
</dbReference>
<sequence>MAITAAAAGARLGALIEQVNDHQEAMEITSTRATAYLVPADEYQSLREMEYLLRSPRNARRLRESVAEARRGDNTAQ</sequence>
<proteinExistence type="inferred from homology"/>
<name>A0ABV4H2A8_9ACTN</name>
<evidence type="ECO:0000256" key="1">
    <source>
        <dbReference type="ARBA" id="ARBA00009981"/>
    </source>
</evidence>
<keyword evidence="4" id="KW-1185">Reference proteome</keyword>
<accession>A0ABV4H2A8</accession>
<reference evidence="3 4" key="1">
    <citation type="submission" date="2024-07" db="EMBL/GenBank/DDBJ databases">
        <authorList>
            <person name="Thanompreechachai J."/>
            <person name="Duangmal K."/>
        </authorList>
    </citation>
    <scope>NUCLEOTIDE SEQUENCE [LARGE SCALE GENOMIC DNA]</scope>
    <source>
        <strain evidence="3 4">LSe6-4</strain>
    </source>
</reference>
<dbReference type="Gene3D" id="3.40.1620.10">
    <property type="entry name" value="YefM-like domain"/>
    <property type="match status" value="1"/>
</dbReference>
<comment type="function">
    <text evidence="2">Antitoxin component of a type II toxin-antitoxin (TA) system.</text>
</comment>
<dbReference type="Gene3D" id="6.10.250.330">
    <property type="match status" value="1"/>
</dbReference>
<dbReference type="SUPFAM" id="SSF143120">
    <property type="entry name" value="YefM-like"/>
    <property type="match status" value="1"/>
</dbReference>
<evidence type="ECO:0000313" key="4">
    <source>
        <dbReference type="Proteomes" id="UP001565927"/>
    </source>
</evidence>
<dbReference type="RefSeq" id="WP_370441685.1">
    <property type="nucleotide sequence ID" value="NZ_JBGFTU010000012.1"/>
</dbReference>